<dbReference type="PANTHER" id="PTHR10504:SF132">
    <property type="entry name" value="BACTERICIDAL PERMEABILITY-INCREASING PROTEIN"/>
    <property type="match status" value="1"/>
</dbReference>
<dbReference type="SMART" id="SM00328">
    <property type="entry name" value="BPI1"/>
    <property type="match status" value="1"/>
</dbReference>
<keyword evidence="3" id="KW-0391">Immunity</keyword>
<sequence length="510" mass="55648">MQTGQNQTTASSFSHRHKQSAGGDGVLLDVCEFHFSVTQEIKAERQHREAEATCLHTQSNSEELNLASSSRISAEENASICDSSARPPLLRLWRKSCSASCPDQQGASVRITIVKCDLPEPSVEFLQNPPGFQTTISDLSIAITGDWRTHFGLIHDGGTFDMAIYNVDVTSVAQLGKEADGHPSVSSLSCHSQVGDVDIEFHGGASFIFQPFVKHFKGRIRDEIQKRLCPGVEGNIQSFEDHLHVMNVSVDVNEVLTLALPLTDVPIIGASGMNVGLKGEFYNIKTPVEPPFEAQPFTMPDEPSYMLSVGMSDFTLNSASYAYFSAKLLQLLITDSMIPPISPVHLNTTSLGKFIPKLAEMYPDMLMSVLVYAQEAPKFSIQPDAINVSIKAVAKASVILPNGTQIPVFTINVDSKFSSELWIDDGKLKGSVKMDNVTLTLASSEVGTFKTDSLESLARTGGKFVLVKVNQKLREGFLVLRTKYAQLVNSVLKKEKGFLSISSDVQVVLT</sequence>
<evidence type="ECO:0000259" key="5">
    <source>
        <dbReference type="SMART" id="SM00329"/>
    </source>
</evidence>
<dbReference type="InterPro" id="IPR017942">
    <property type="entry name" value="Lipid-bd_serum_glycop_N"/>
</dbReference>
<dbReference type="InterPro" id="IPR032942">
    <property type="entry name" value="BPI/LBP/Plunc"/>
</dbReference>
<comment type="subunit">
    <text evidence="3">Monomer. Homodimer; disulfide-linked.</text>
</comment>
<keyword evidence="3" id="KW-0399">Innate immunity</keyword>
<evidence type="ECO:0000256" key="1">
    <source>
        <dbReference type="ARBA" id="ARBA00007292"/>
    </source>
</evidence>
<comment type="function">
    <text evidence="3">The cytotoxic action of BPI is limited to many species of Gram-negative bacteria; this specificity may be explained by a strong affinity of the very basic N-terminal half for the negatively charged lipopolysaccharides that are unique to the Gram-negative bacterial outer envelope.</text>
</comment>
<name>A0A669FBP4_ORENI</name>
<gene>
    <name evidence="6" type="primary">bpifcl</name>
</gene>
<dbReference type="Gene3D" id="3.15.20.10">
    <property type="entry name" value="Bactericidal permeability-increasing protein, domain 2"/>
    <property type="match status" value="1"/>
</dbReference>
<dbReference type="InterPro" id="IPR001124">
    <property type="entry name" value="Lipid-bd_serum_glycop_C"/>
</dbReference>
<keyword evidence="3" id="KW-0964">Secreted</keyword>
<proteinExistence type="inferred from homology"/>
<dbReference type="GO" id="GO:0045087">
    <property type="term" value="P:innate immune response"/>
    <property type="evidence" value="ECO:0007669"/>
    <property type="project" value="UniProtKB-UniRule"/>
</dbReference>
<dbReference type="FunCoup" id="A0A669FBP4">
    <property type="interactions" value="203"/>
</dbReference>
<evidence type="ECO:0000313" key="6">
    <source>
        <dbReference type="Ensembl" id="ENSONIP00000080788.1"/>
    </source>
</evidence>
<dbReference type="Pfam" id="PF02886">
    <property type="entry name" value="LBP_BPI_CETP_C"/>
    <property type="match status" value="1"/>
</dbReference>
<keyword evidence="3" id="KW-0325">Glycoprotein</keyword>
<evidence type="ECO:0000313" key="7">
    <source>
        <dbReference type="Proteomes" id="UP000005207"/>
    </source>
</evidence>
<protein>
    <recommendedName>
        <fullName evidence="3">Bactericidal permeability-increasing protein</fullName>
        <shortName evidence="3">BPI</shortName>
    </recommendedName>
</protein>
<dbReference type="GO" id="GO:0008289">
    <property type="term" value="F:lipid binding"/>
    <property type="evidence" value="ECO:0007669"/>
    <property type="project" value="InterPro"/>
</dbReference>
<dbReference type="SMART" id="SM00329">
    <property type="entry name" value="BPI2"/>
    <property type="match status" value="1"/>
</dbReference>
<dbReference type="InterPro" id="IPR017943">
    <property type="entry name" value="Bactericidal_perm-incr_a/b_dom"/>
</dbReference>
<keyword evidence="3" id="KW-0044">Antibiotic</keyword>
<feature type="domain" description="Lipid-binding serum glycoprotein C-terminal" evidence="5">
    <location>
        <begin position="301"/>
        <end position="503"/>
    </location>
</feature>
<accession>A0A669FBP4</accession>
<keyword evidence="3" id="KW-0929">Antimicrobial</keyword>
<dbReference type="Pfam" id="PF01273">
    <property type="entry name" value="LBP_BPI_CETP"/>
    <property type="match status" value="1"/>
</dbReference>
<comment type="subcellular location">
    <subcellularLocation>
        <location evidence="3">Secreted</location>
    </subcellularLocation>
</comment>
<reference evidence="6" key="3">
    <citation type="submission" date="2025-09" db="UniProtKB">
        <authorList>
            <consortium name="Ensembl"/>
        </authorList>
    </citation>
    <scope>IDENTIFICATION</scope>
</reference>
<dbReference type="GO" id="GO:0050829">
    <property type="term" value="P:defense response to Gram-negative bacterium"/>
    <property type="evidence" value="ECO:0007669"/>
    <property type="project" value="UniProtKB-UniRule"/>
</dbReference>
<comment type="domain">
    <text evidence="3">The N- and C-terminal barrels adopt an identical fold despite having only 13% of conserved residues.</text>
</comment>
<keyword evidence="7" id="KW-1185">Reference proteome</keyword>
<evidence type="ECO:0000259" key="4">
    <source>
        <dbReference type="SMART" id="SM00328"/>
    </source>
</evidence>
<keyword evidence="3" id="KW-0732">Signal</keyword>
<dbReference type="Ensembl" id="ENSONIT00000071081.1">
    <property type="protein sequence ID" value="ENSONIP00000080788.1"/>
    <property type="gene ID" value="ENSONIG00000001951.2"/>
</dbReference>
<dbReference type="AlphaFoldDB" id="A0A669FBP4"/>
<organism evidence="6 7">
    <name type="scientific">Oreochromis niloticus</name>
    <name type="common">Nile tilapia</name>
    <name type="synonym">Tilapia nilotica</name>
    <dbReference type="NCBI Taxonomy" id="8128"/>
    <lineage>
        <taxon>Eukaryota</taxon>
        <taxon>Metazoa</taxon>
        <taxon>Chordata</taxon>
        <taxon>Craniata</taxon>
        <taxon>Vertebrata</taxon>
        <taxon>Euteleostomi</taxon>
        <taxon>Actinopterygii</taxon>
        <taxon>Neopterygii</taxon>
        <taxon>Teleostei</taxon>
        <taxon>Neoteleostei</taxon>
        <taxon>Acanthomorphata</taxon>
        <taxon>Ovalentaria</taxon>
        <taxon>Cichlomorphae</taxon>
        <taxon>Cichliformes</taxon>
        <taxon>Cichlidae</taxon>
        <taxon>African cichlids</taxon>
        <taxon>Pseudocrenilabrinae</taxon>
        <taxon>Oreochromini</taxon>
        <taxon>Oreochromis</taxon>
    </lineage>
</organism>
<dbReference type="PANTHER" id="PTHR10504">
    <property type="entry name" value="BACTERICIDAL PERMEABILITY-INCREASING BPI PROTEIN-RELATED"/>
    <property type="match status" value="1"/>
</dbReference>
<dbReference type="FunFam" id="3.15.20.10:FF:000001">
    <property type="entry name" value="Phospholipid transfer protein"/>
    <property type="match status" value="1"/>
</dbReference>
<reference evidence="6" key="2">
    <citation type="submission" date="2025-08" db="UniProtKB">
        <authorList>
            <consortium name="Ensembl"/>
        </authorList>
    </citation>
    <scope>IDENTIFICATION</scope>
</reference>
<keyword evidence="2 3" id="KW-1015">Disulfide bond</keyword>
<evidence type="ECO:0000256" key="3">
    <source>
        <dbReference type="RuleBase" id="RU369039"/>
    </source>
</evidence>
<dbReference type="GO" id="GO:0005615">
    <property type="term" value="C:extracellular space"/>
    <property type="evidence" value="ECO:0007669"/>
    <property type="project" value="UniProtKB-UniRule"/>
</dbReference>
<comment type="similarity">
    <text evidence="1">Belongs to the BPI/LBP/Plunc superfamily. BPI/LBP family.</text>
</comment>
<evidence type="ECO:0000256" key="2">
    <source>
        <dbReference type="ARBA" id="ARBA00023157"/>
    </source>
</evidence>
<dbReference type="GeneTree" id="ENSGT01150000286994"/>
<dbReference type="Proteomes" id="UP000005207">
    <property type="component" value="Linkage group LG20"/>
</dbReference>
<reference evidence="7" key="1">
    <citation type="submission" date="2012-01" db="EMBL/GenBank/DDBJ databases">
        <title>The Genome Sequence of Oreochromis niloticus (Nile Tilapia).</title>
        <authorList>
            <consortium name="Broad Institute Genome Assembly Team"/>
            <consortium name="Broad Institute Sequencing Platform"/>
            <person name="Di Palma F."/>
            <person name="Johnson J."/>
            <person name="Lander E.S."/>
            <person name="Lindblad-Toh K."/>
        </authorList>
    </citation>
    <scope>NUCLEOTIDE SEQUENCE [LARGE SCALE GENOMIC DNA]</scope>
</reference>
<feature type="domain" description="Lipid-binding serum glycoprotein N-terminal" evidence="4">
    <location>
        <begin position="71"/>
        <end position="286"/>
    </location>
</feature>
<comment type="domain">
    <text evidence="3">The N-terminal region may be exposed to the interior of the granule, whereas the C-terminal portion may be embedded in the membrane. During phagocytosis and degranulation, proteases may be released and activated and cleave BPI at the junction of the N- and C-terminal portions of the molecule, providing controlled release of the N-terminal antibacterial fragment when bacteria are ingested.</text>
</comment>
<dbReference type="SUPFAM" id="SSF55394">
    <property type="entry name" value="Bactericidal permeability-increasing protein, BPI"/>
    <property type="match status" value="2"/>
</dbReference>
<dbReference type="InParanoid" id="A0A669FBP4"/>
<dbReference type="Gene3D" id="3.15.10.10">
    <property type="entry name" value="Bactericidal permeability-increasing protein, domain 1"/>
    <property type="match status" value="1"/>
</dbReference>